<name>A0A382SWK9_9ZZZZ</name>
<comment type="similarity">
    <text evidence="1">Belongs to the LysR transcriptional regulatory family.</text>
</comment>
<feature type="non-terminal residue" evidence="3">
    <location>
        <position position="50"/>
    </location>
</feature>
<dbReference type="InterPro" id="IPR058163">
    <property type="entry name" value="LysR-type_TF_proteobact-type"/>
</dbReference>
<protein>
    <recommendedName>
        <fullName evidence="2">HTH lysR-type domain-containing protein</fullName>
    </recommendedName>
</protein>
<evidence type="ECO:0000259" key="2">
    <source>
        <dbReference type="PROSITE" id="PS50931"/>
    </source>
</evidence>
<dbReference type="Pfam" id="PF00126">
    <property type="entry name" value="HTH_1"/>
    <property type="match status" value="1"/>
</dbReference>
<accession>A0A382SWK9</accession>
<dbReference type="Gene3D" id="1.10.10.10">
    <property type="entry name" value="Winged helix-like DNA-binding domain superfamily/Winged helix DNA-binding domain"/>
    <property type="match status" value="1"/>
</dbReference>
<evidence type="ECO:0000256" key="1">
    <source>
        <dbReference type="ARBA" id="ARBA00009437"/>
    </source>
</evidence>
<dbReference type="PANTHER" id="PTHR30537:SF26">
    <property type="entry name" value="GLYCINE CLEAVAGE SYSTEM TRANSCRIPTIONAL ACTIVATOR"/>
    <property type="match status" value="1"/>
</dbReference>
<gene>
    <name evidence="3" type="ORF">METZ01_LOCUS366402</name>
</gene>
<reference evidence="3" key="1">
    <citation type="submission" date="2018-05" db="EMBL/GenBank/DDBJ databases">
        <authorList>
            <person name="Lanie J.A."/>
            <person name="Ng W.-L."/>
            <person name="Kazmierczak K.M."/>
            <person name="Andrzejewski T.M."/>
            <person name="Davidsen T.M."/>
            <person name="Wayne K.J."/>
            <person name="Tettelin H."/>
            <person name="Glass J.I."/>
            <person name="Rusch D."/>
            <person name="Podicherti R."/>
            <person name="Tsui H.-C.T."/>
            <person name="Winkler M.E."/>
        </authorList>
    </citation>
    <scope>NUCLEOTIDE SEQUENCE</scope>
</reference>
<dbReference type="InterPro" id="IPR036390">
    <property type="entry name" value="WH_DNA-bd_sf"/>
</dbReference>
<organism evidence="3">
    <name type="scientific">marine metagenome</name>
    <dbReference type="NCBI Taxonomy" id="408172"/>
    <lineage>
        <taxon>unclassified sequences</taxon>
        <taxon>metagenomes</taxon>
        <taxon>ecological metagenomes</taxon>
    </lineage>
</organism>
<dbReference type="AlphaFoldDB" id="A0A382SWK9"/>
<dbReference type="InterPro" id="IPR036388">
    <property type="entry name" value="WH-like_DNA-bd_sf"/>
</dbReference>
<sequence length="50" mass="5566">MSRRYYKLPPLTSLATFETAARHKSFKGAAEELGVTPGAVSHQIKFLETE</sequence>
<dbReference type="InterPro" id="IPR000847">
    <property type="entry name" value="LysR_HTH_N"/>
</dbReference>
<feature type="domain" description="HTH lysR-type" evidence="2">
    <location>
        <begin position="9"/>
        <end position="50"/>
    </location>
</feature>
<dbReference type="GO" id="GO:0043565">
    <property type="term" value="F:sequence-specific DNA binding"/>
    <property type="evidence" value="ECO:0007669"/>
    <property type="project" value="TreeGrafter"/>
</dbReference>
<dbReference type="GO" id="GO:0006351">
    <property type="term" value="P:DNA-templated transcription"/>
    <property type="evidence" value="ECO:0007669"/>
    <property type="project" value="TreeGrafter"/>
</dbReference>
<dbReference type="GO" id="GO:0003700">
    <property type="term" value="F:DNA-binding transcription factor activity"/>
    <property type="evidence" value="ECO:0007669"/>
    <property type="project" value="InterPro"/>
</dbReference>
<dbReference type="PANTHER" id="PTHR30537">
    <property type="entry name" value="HTH-TYPE TRANSCRIPTIONAL REGULATOR"/>
    <property type="match status" value="1"/>
</dbReference>
<evidence type="ECO:0000313" key="3">
    <source>
        <dbReference type="EMBL" id="SVD13548.1"/>
    </source>
</evidence>
<proteinExistence type="inferred from homology"/>
<dbReference type="EMBL" id="UINC01131692">
    <property type="protein sequence ID" value="SVD13548.1"/>
    <property type="molecule type" value="Genomic_DNA"/>
</dbReference>
<dbReference type="PROSITE" id="PS50931">
    <property type="entry name" value="HTH_LYSR"/>
    <property type="match status" value="1"/>
</dbReference>
<dbReference type="SUPFAM" id="SSF46785">
    <property type="entry name" value="Winged helix' DNA-binding domain"/>
    <property type="match status" value="1"/>
</dbReference>